<dbReference type="Gene3D" id="3.90.320.10">
    <property type="match status" value="1"/>
</dbReference>
<evidence type="ECO:0000259" key="1">
    <source>
        <dbReference type="Pfam" id="PF09588"/>
    </source>
</evidence>
<dbReference type="InterPro" id="IPR011335">
    <property type="entry name" value="Restrct_endonuc-II-like"/>
</dbReference>
<dbReference type="InterPro" id="IPR011604">
    <property type="entry name" value="PDDEXK-like_dom_sf"/>
</dbReference>
<keyword evidence="3" id="KW-1185">Reference proteome</keyword>
<feature type="domain" description="YqaJ viral recombinase" evidence="1">
    <location>
        <begin position="23"/>
        <end position="144"/>
    </location>
</feature>
<dbReference type="EMBL" id="JAVIZQ010000001">
    <property type="protein sequence ID" value="MDR6142072.1"/>
    <property type="molecule type" value="Genomic_DNA"/>
</dbReference>
<comment type="caution">
    <text evidence="2">The sequence shown here is derived from an EMBL/GenBank/DDBJ whole genome shotgun (WGS) entry which is preliminary data.</text>
</comment>
<name>A0ABU1HPU5_9MICO</name>
<dbReference type="InterPro" id="IPR019080">
    <property type="entry name" value="YqaJ_viral_recombinase"/>
</dbReference>
<protein>
    <recommendedName>
        <fullName evidence="1">YqaJ viral recombinase domain-containing protein</fullName>
    </recommendedName>
</protein>
<dbReference type="RefSeq" id="WP_309689769.1">
    <property type="nucleotide sequence ID" value="NZ_JAVIZQ010000001.1"/>
</dbReference>
<dbReference type="Pfam" id="PF09588">
    <property type="entry name" value="YqaJ"/>
    <property type="match status" value="1"/>
</dbReference>
<sequence>MTQLTLAYRVVADDSLGTEKGLSARAGGVTASELHAIAQGGRSTQRRILNDKLNGATFKGNAHTRRGHEREDFLIDWASETVAPCAGNIALLGHGTILWLLATPDGLGDGFGVEVKSHDHKWDRDDIPAEHYDQMQGGMAVTGFDRWLYVWEVMGEDGTPTLDEPHFLWVPRDEKRIARLTSEAEKFIAWRDAGAPASDDDLPDEVDEALAVIAEADDIIAPHKKAREAALKVVRAHAEATADEHGSKGAGTRGSYTYSVTTKPVLDEDAWALAEPDTYAEWLAARDAIVAQEAAAFALYQRDEISSRLNTSKTKDAAA</sequence>
<proteinExistence type="predicted"/>
<reference evidence="2 3" key="1">
    <citation type="submission" date="2023-08" db="EMBL/GenBank/DDBJ databases">
        <title>Functional and genomic diversity of the sorghum phyllosphere microbiome.</title>
        <authorList>
            <person name="Shade A."/>
        </authorList>
    </citation>
    <scope>NUCLEOTIDE SEQUENCE [LARGE SCALE GENOMIC DNA]</scope>
    <source>
        <strain evidence="2 3">SORGH_AS_0445</strain>
    </source>
</reference>
<gene>
    <name evidence="2" type="ORF">QE375_001626</name>
</gene>
<accession>A0ABU1HPU5</accession>
<evidence type="ECO:0000313" key="3">
    <source>
        <dbReference type="Proteomes" id="UP001249291"/>
    </source>
</evidence>
<organism evidence="2 3">
    <name type="scientific">Microbacterium foliorum</name>
    <dbReference type="NCBI Taxonomy" id="104336"/>
    <lineage>
        <taxon>Bacteria</taxon>
        <taxon>Bacillati</taxon>
        <taxon>Actinomycetota</taxon>
        <taxon>Actinomycetes</taxon>
        <taxon>Micrococcales</taxon>
        <taxon>Microbacteriaceae</taxon>
        <taxon>Microbacterium</taxon>
    </lineage>
</organism>
<evidence type="ECO:0000313" key="2">
    <source>
        <dbReference type="EMBL" id="MDR6142072.1"/>
    </source>
</evidence>
<dbReference type="Proteomes" id="UP001249291">
    <property type="component" value="Unassembled WGS sequence"/>
</dbReference>
<dbReference type="SUPFAM" id="SSF52980">
    <property type="entry name" value="Restriction endonuclease-like"/>
    <property type="match status" value="1"/>
</dbReference>